<reference evidence="1 2" key="1">
    <citation type="submission" date="2022-10" db="EMBL/GenBank/DDBJ databases">
        <title>Chitinophaga nivalis PC15 sp. nov., isolated from Pyeongchang county, South Korea.</title>
        <authorList>
            <person name="Trinh H.N."/>
        </authorList>
    </citation>
    <scope>NUCLEOTIDE SEQUENCE [LARGE SCALE GENOMIC DNA]</scope>
    <source>
        <strain evidence="1 2">PC14</strain>
    </source>
</reference>
<dbReference type="EMBL" id="JAPDNS010000001">
    <property type="protein sequence ID" value="MCW3485014.1"/>
    <property type="molecule type" value="Genomic_DNA"/>
</dbReference>
<proteinExistence type="predicted"/>
<protein>
    <recommendedName>
        <fullName evidence="3">FimB/Mfa2 family fimbrial subunit</fullName>
    </recommendedName>
</protein>
<dbReference type="PROSITE" id="PS51257">
    <property type="entry name" value="PROKAR_LIPOPROTEIN"/>
    <property type="match status" value="1"/>
</dbReference>
<name>A0ABT3IM12_9BACT</name>
<comment type="caution">
    <text evidence="1">The sequence shown here is derived from an EMBL/GenBank/DDBJ whole genome shotgun (WGS) entry which is preliminary data.</text>
</comment>
<evidence type="ECO:0000313" key="1">
    <source>
        <dbReference type="EMBL" id="MCW3485014.1"/>
    </source>
</evidence>
<evidence type="ECO:0000313" key="2">
    <source>
        <dbReference type="Proteomes" id="UP001207742"/>
    </source>
</evidence>
<sequence>MKNLLIGTLTVLTLFAACKKEDHPTTPSGTTYPVQIDVSGFERTSTPMGGRTAATENIDAAKGNIHYILYTVWDANTQRAIKNIYQTSKKDTGFGRILDTLAAGRYFISIIGAKDSLFNAQSSGGFYNRLPGSDIFYGRMELSVSGAVNQTLTLNRVVTKLVVHLKDRIPYNTTTLTVGVDGMQNRMWPWLKPFDGQLTPGINNSYSWSYSYLVPDSLKGKRDVTLPSYMLTLNSFTTDVTISGNDANNVSLGYKTIRSVIFENNKITYLSGNLFDGAPGGDGMIVTVDPAWKTDSIKATF</sequence>
<organism evidence="1 2">
    <name type="scientific">Chitinophaga nivalis</name>
    <dbReference type="NCBI Taxonomy" id="2991709"/>
    <lineage>
        <taxon>Bacteria</taxon>
        <taxon>Pseudomonadati</taxon>
        <taxon>Bacteroidota</taxon>
        <taxon>Chitinophagia</taxon>
        <taxon>Chitinophagales</taxon>
        <taxon>Chitinophagaceae</taxon>
        <taxon>Chitinophaga</taxon>
    </lineage>
</organism>
<dbReference type="RefSeq" id="WP_264730975.1">
    <property type="nucleotide sequence ID" value="NZ_JAPDNR010000001.1"/>
</dbReference>
<keyword evidence="2" id="KW-1185">Reference proteome</keyword>
<accession>A0ABT3IM12</accession>
<gene>
    <name evidence="1" type="ORF">OL497_13980</name>
</gene>
<evidence type="ECO:0008006" key="3">
    <source>
        <dbReference type="Google" id="ProtNLM"/>
    </source>
</evidence>
<dbReference type="Proteomes" id="UP001207742">
    <property type="component" value="Unassembled WGS sequence"/>
</dbReference>